<dbReference type="InterPro" id="IPR001126">
    <property type="entry name" value="UmuC"/>
</dbReference>
<evidence type="ECO:0000313" key="5">
    <source>
        <dbReference type="Proteomes" id="UP000606935"/>
    </source>
</evidence>
<dbReference type="InterPro" id="IPR043502">
    <property type="entry name" value="DNA/RNA_pol_sf"/>
</dbReference>
<dbReference type="GO" id="GO:0006281">
    <property type="term" value="P:DNA repair"/>
    <property type="evidence" value="ECO:0007669"/>
    <property type="project" value="InterPro"/>
</dbReference>
<evidence type="ECO:0000313" key="4">
    <source>
        <dbReference type="EMBL" id="GGO71911.1"/>
    </source>
</evidence>
<dbReference type="Gene3D" id="3.40.1170.60">
    <property type="match status" value="1"/>
</dbReference>
<organism evidence="4 5">
    <name type="scientific">Bowmanella pacifica</name>
    <dbReference type="NCBI Taxonomy" id="502051"/>
    <lineage>
        <taxon>Bacteria</taxon>
        <taxon>Pseudomonadati</taxon>
        <taxon>Pseudomonadota</taxon>
        <taxon>Gammaproteobacteria</taxon>
        <taxon>Alteromonadales</taxon>
        <taxon>Alteromonadaceae</taxon>
        <taxon>Bowmanella</taxon>
    </lineage>
</organism>
<dbReference type="RefSeq" id="WP_229702233.1">
    <property type="nucleotide sequence ID" value="NZ_BMLS01000004.1"/>
</dbReference>
<dbReference type="SUPFAM" id="SSF56672">
    <property type="entry name" value="DNA/RNA polymerases"/>
    <property type="match status" value="1"/>
</dbReference>
<dbReference type="Pfam" id="PF00817">
    <property type="entry name" value="IMS"/>
    <property type="match status" value="1"/>
</dbReference>
<evidence type="ECO:0000259" key="3">
    <source>
        <dbReference type="Pfam" id="PF00817"/>
    </source>
</evidence>
<sequence length="468" mass="53727">MMPLWLYLDFPSLQLDTLYQEQASHPVIILNKEHNQVIQLNALAYHHGIRVGMGLGSAAALHKDLQVIEYRQELEAAKLAEIAQWLYFVTSDIAFWSPNGLLLRIQHMLSMYGGLPSYWQALKDRLSPLKLSIGYACGTSPLGARLLARSGHNLISQDPELLREKVSLCALEQTDLPQSMCQKLARVGIRHLKELINVPPGELAKRFDSQLVTYIGKLQGTFHHPVDFYHPPATFNQYLELMYEIDSSPILLHPIKRLLSDLERFLRLRDKLATVLEFRFSQRDSDALSLTVSSAQGEYQAQQWQALVSLKLETLVLDQPVYGIQLAVTHMQAKEAQANDLFAGKQGQMNHRQLLSLLQARLGTNAVSGLQLRDDFRPEYSSSYCRPFERLEKQNWPVPTLRPSLLLAPHRPLNEKVSLLQGPERIQTGWWDHQAIDRDYFIARNIQGQWLWVYRTRDNQWYVQGLFS</sequence>
<accession>A0A918DL29</accession>
<keyword evidence="5" id="KW-1185">Reference proteome</keyword>
<dbReference type="InterPro" id="IPR050356">
    <property type="entry name" value="SulA_CellDiv_inhibitor"/>
</dbReference>
<evidence type="ECO:0000256" key="2">
    <source>
        <dbReference type="ARBA" id="ARBA00022763"/>
    </source>
</evidence>
<proteinExistence type="inferred from homology"/>
<reference evidence="4" key="1">
    <citation type="journal article" date="2014" name="Int. J. Syst. Evol. Microbiol.">
        <title>Complete genome sequence of Corynebacterium casei LMG S-19264T (=DSM 44701T), isolated from a smear-ripened cheese.</title>
        <authorList>
            <consortium name="US DOE Joint Genome Institute (JGI-PGF)"/>
            <person name="Walter F."/>
            <person name="Albersmeier A."/>
            <person name="Kalinowski J."/>
            <person name="Ruckert C."/>
        </authorList>
    </citation>
    <scope>NUCLEOTIDE SEQUENCE</scope>
    <source>
        <strain evidence="4">CGMCC 1.7086</strain>
    </source>
</reference>
<comment type="similarity">
    <text evidence="1">Belongs to the DNA polymerase type-Y family.</text>
</comment>
<keyword evidence="2" id="KW-0227">DNA damage</keyword>
<protein>
    <submittedName>
        <fullName evidence="4">Nucleotidyltransferase</fullName>
    </submittedName>
</protein>
<dbReference type="CDD" id="cd03468">
    <property type="entry name" value="PolY_like"/>
    <property type="match status" value="1"/>
</dbReference>
<evidence type="ECO:0000256" key="1">
    <source>
        <dbReference type="ARBA" id="ARBA00010945"/>
    </source>
</evidence>
<comment type="caution">
    <text evidence="4">The sequence shown here is derived from an EMBL/GenBank/DDBJ whole genome shotgun (WGS) entry which is preliminary data.</text>
</comment>
<dbReference type="PANTHER" id="PTHR35369">
    <property type="entry name" value="BLR3025 PROTEIN-RELATED"/>
    <property type="match status" value="1"/>
</dbReference>
<feature type="domain" description="UmuC" evidence="3">
    <location>
        <begin position="23"/>
        <end position="147"/>
    </location>
</feature>
<dbReference type="PANTHER" id="PTHR35369:SF2">
    <property type="entry name" value="BLR3025 PROTEIN"/>
    <property type="match status" value="1"/>
</dbReference>
<dbReference type="Gene3D" id="3.30.70.270">
    <property type="match status" value="1"/>
</dbReference>
<dbReference type="EMBL" id="BMLS01000004">
    <property type="protein sequence ID" value="GGO71911.1"/>
    <property type="molecule type" value="Genomic_DNA"/>
</dbReference>
<dbReference type="Proteomes" id="UP000606935">
    <property type="component" value="Unassembled WGS sequence"/>
</dbReference>
<reference evidence="4" key="2">
    <citation type="submission" date="2020-09" db="EMBL/GenBank/DDBJ databases">
        <authorList>
            <person name="Sun Q."/>
            <person name="Zhou Y."/>
        </authorList>
    </citation>
    <scope>NUCLEOTIDE SEQUENCE</scope>
    <source>
        <strain evidence="4">CGMCC 1.7086</strain>
    </source>
</reference>
<gene>
    <name evidence="4" type="ORF">GCM10010982_28830</name>
</gene>
<name>A0A918DL29_9ALTE</name>
<dbReference type="InterPro" id="IPR043128">
    <property type="entry name" value="Rev_trsase/Diguanyl_cyclase"/>
</dbReference>
<dbReference type="AlphaFoldDB" id="A0A918DL29"/>